<keyword evidence="1" id="KW-0732">Signal</keyword>
<name>A0AAD7R731_9TELE</name>
<dbReference type="EMBL" id="JAINUG010000486">
    <property type="protein sequence ID" value="KAJ8367332.1"/>
    <property type="molecule type" value="Genomic_DNA"/>
</dbReference>
<proteinExistence type="predicted"/>
<organism evidence="2 3">
    <name type="scientific">Aldrovandia affinis</name>
    <dbReference type="NCBI Taxonomy" id="143900"/>
    <lineage>
        <taxon>Eukaryota</taxon>
        <taxon>Metazoa</taxon>
        <taxon>Chordata</taxon>
        <taxon>Craniata</taxon>
        <taxon>Vertebrata</taxon>
        <taxon>Euteleostomi</taxon>
        <taxon>Actinopterygii</taxon>
        <taxon>Neopterygii</taxon>
        <taxon>Teleostei</taxon>
        <taxon>Notacanthiformes</taxon>
        <taxon>Halosauridae</taxon>
        <taxon>Aldrovandia</taxon>
    </lineage>
</organism>
<comment type="caution">
    <text evidence="2">The sequence shown here is derived from an EMBL/GenBank/DDBJ whole genome shotgun (WGS) entry which is preliminary data.</text>
</comment>
<evidence type="ECO:0000313" key="2">
    <source>
        <dbReference type="EMBL" id="KAJ8367332.1"/>
    </source>
</evidence>
<feature type="signal peptide" evidence="1">
    <location>
        <begin position="1"/>
        <end position="19"/>
    </location>
</feature>
<keyword evidence="3" id="KW-1185">Reference proteome</keyword>
<feature type="chain" id="PRO_5042078044" description="Secreted protein" evidence="1">
    <location>
        <begin position="20"/>
        <end position="81"/>
    </location>
</feature>
<evidence type="ECO:0008006" key="4">
    <source>
        <dbReference type="Google" id="ProtNLM"/>
    </source>
</evidence>
<sequence>MRGLPIMSALIKVLPRILQMYCCCILPDTNTGRRQWAATTMCWGRPRSRRAGCSVCGSVFTASLCVAGAGRALWGSAVGLL</sequence>
<accession>A0AAD7R731</accession>
<evidence type="ECO:0000256" key="1">
    <source>
        <dbReference type="SAM" id="SignalP"/>
    </source>
</evidence>
<dbReference type="Proteomes" id="UP001221898">
    <property type="component" value="Unassembled WGS sequence"/>
</dbReference>
<gene>
    <name evidence="2" type="ORF">AAFF_G00320810</name>
</gene>
<evidence type="ECO:0000313" key="3">
    <source>
        <dbReference type="Proteomes" id="UP001221898"/>
    </source>
</evidence>
<dbReference type="AlphaFoldDB" id="A0AAD7R731"/>
<protein>
    <recommendedName>
        <fullName evidence="4">Secreted protein</fullName>
    </recommendedName>
</protein>
<reference evidence="2" key="1">
    <citation type="journal article" date="2023" name="Science">
        <title>Genome structures resolve the early diversification of teleost fishes.</title>
        <authorList>
            <person name="Parey E."/>
            <person name="Louis A."/>
            <person name="Montfort J."/>
            <person name="Bouchez O."/>
            <person name="Roques C."/>
            <person name="Iampietro C."/>
            <person name="Lluch J."/>
            <person name="Castinel A."/>
            <person name="Donnadieu C."/>
            <person name="Desvignes T."/>
            <person name="Floi Bucao C."/>
            <person name="Jouanno E."/>
            <person name="Wen M."/>
            <person name="Mejri S."/>
            <person name="Dirks R."/>
            <person name="Jansen H."/>
            <person name="Henkel C."/>
            <person name="Chen W.J."/>
            <person name="Zahm M."/>
            <person name="Cabau C."/>
            <person name="Klopp C."/>
            <person name="Thompson A.W."/>
            <person name="Robinson-Rechavi M."/>
            <person name="Braasch I."/>
            <person name="Lecointre G."/>
            <person name="Bobe J."/>
            <person name="Postlethwait J.H."/>
            <person name="Berthelot C."/>
            <person name="Roest Crollius H."/>
            <person name="Guiguen Y."/>
        </authorList>
    </citation>
    <scope>NUCLEOTIDE SEQUENCE</scope>
    <source>
        <strain evidence="2">NC1722</strain>
    </source>
</reference>